<evidence type="ECO:0000256" key="19">
    <source>
        <dbReference type="ARBA" id="ARBA00056965"/>
    </source>
</evidence>
<dbReference type="PANTHER" id="PTHR24416:SF621">
    <property type="entry name" value="TYROSINE KINASE RECEPTOR CAD96CA"/>
    <property type="match status" value="1"/>
</dbReference>
<keyword evidence="5 22" id="KW-0812">Transmembrane</keyword>
<keyword evidence="16" id="KW-0325">Glycoprotein</keyword>
<organism evidence="24 25">
    <name type="scientific">Tigriopus californicus</name>
    <name type="common">Marine copepod</name>
    <dbReference type="NCBI Taxonomy" id="6832"/>
    <lineage>
        <taxon>Eukaryota</taxon>
        <taxon>Metazoa</taxon>
        <taxon>Ecdysozoa</taxon>
        <taxon>Arthropoda</taxon>
        <taxon>Crustacea</taxon>
        <taxon>Multicrustacea</taxon>
        <taxon>Hexanauplia</taxon>
        <taxon>Copepoda</taxon>
        <taxon>Harpacticoida</taxon>
        <taxon>Harpacticidae</taxon>
        <taxon>Tigriopus</taxon>
    </lineage>
</organism>
<dbReference type="GO" id="GO:0004714">
    <property type="term" value="F:transmembrane receptor protein tyrosine kinase activity"/>
    <property type="evidence" value="ECO:0007669"/>
    <property type="project" value="UniProtKB-EC"/>
</dbReference>
<evidence type="ECO:0000256" key="16">
    <source>
        <dbReference type="ARBA" id="ARBA00023180"/>
    </source>
</evidence>
<dbReference type="FunFam" id="3.30.200.20:FF:000593">
    <property type="entry name" value="Predicted protein"/>
    <property type="match status" value="1"/>
</dbReference>
<evidence type="ECO:0000256" key="8">
    <source>
        <dbReference type="ARBA" id="ARBA00022741"/>
    </source>
</evidence>
<comment type="catalytic activity">
    <reaction evidence="18">
        <text>L-tyrosyl-[protein] + ATP = O-phospho-L-tyrosyl-[protein] + ADP + H(+)</text>
        <dbReference type="Rhea" id="RHEA:10596"/>
        <dbReference type="Rhea" id="RHEA-COMP:10136"/>
        <dbReference type="Rhea" id="RHEA-COMP:20101"/>
        <dbReference type="ChEBI" id="CHEBI:15378"/>
        <dbReference type="ChEBI" id="CHEBI:30616"/>
        <dbReference type="ChEBI" id="CHEBI:46858"/>
        <dbReference type="ChEBI" id="CHEBI:61978"/>
        <dbReference type="ChEBI" id="CHEBI:456216"/>
        <dbReference type="EC" id="2.7.10.1"/>
    </reaction>
</comment>
<evidence type="ECO:0000256" key="11">
    <source>
        <dbReference type="ARBA" id="ARBA00022989"/>
    </source>
</evidence>
<dbReference type="Proteomes" id="UP000318571">
    <property type="component" value="Chromosome 12"/>
</dbReference>
<evidence type="ECO:0000256" key="4">
    <source>
        <dbReference type="ARBA" id="ARBA00022679"/>
    </source>
</evidence>
<evidence type="ECO:0000256" key="6">
    <source>
        <dbReference type="ARBA" id="ARBA00022729"/>
    </source>
</evidence>
<evidence type="ECO:0000256" key="10">
    <source>
        <dbReference type="ARBA" id="ARBA00022840"/>
    </source>
</evidence>
<evidence type="ECO:0000256" key="12">
    <source>
        <dbReference type="ARBA" id="ARBA00023136"/>
    </source>
</evidence>
<dbReference type="Gene3D" id="3.30.200.20">
    <property type="entry name" value="Phosphorylase Kinase, domain 1"/>
    <property type="match status" value="1"/>
</dbReference>
<keyword evidence="10 20" id="KW-0067">ATP-binding</keyword>
<dbReference type="InterPro" id="IPR017441">
    <property type="entry name" value="Protein_kinase_ATP_BS"/>
</dbReference>
<dbReference type="PRINTS" id="PR00109">
    <property type="entry name" value="TYRKINASE"/>
</dbReference>
<evidence type="ECO:0000256" key="7">
    <source>
        <dbReference type="ARBA" id="ARBA00022737"/>
    </source>
</evidence>
<keyword evidence="4" id="KW-0808">Transferase</keyword>
<accession>A0A553PSL2</accession>
<feature type="region of interest" description="Disordered" evidence="21">
    <location>
        <begin position="154"/>
        <end position="183"/>
    </location>
</feature>
<feature type="binding site" evidence="20">
    <location>
        <position position="339"/>
    </location>
    <ligand>
        <name>ATP</name>
        <dbReference type="ChEBI" id="CHEBI:30616"/>
    </ligand>
</feature>
<dbReference type="SMART" id="SM00219">
    <property type="entry name" value="TyrKc"/>
    <property type="match status" value="1"/>
</dbReference>
<comment type="caution">
    <text evidence="24">The sequence shown here is derived from an EMBL/GenBank/DDBJ whole genome shotgun (WGS) entry which is preliminary data.</text>
</comment>
<reference evidence="24 25" key="1">
    <citation type="journal article" date="2018" name="Nat. Ecol. Evol.">
        <title>Genomic signatures of mitonuclear coevolution across populations of Tigriopus californicus.</title>
        <authorList>
            <person name="Barreto F.S."/>
            <person name="Watson E.T."/>
            <person name="Lima T.G."/>
            <person name="Willett C.S."/>
            <person name="Edmands S."/>
            <person name="Li W."/>
            <person name="Burton R.S."/>
        </authorList>
    </citation>
    <scope>NUCLEOTIDE SEQUENCE [LARGE SCALE GENOMIC DNA]</scope>
    <source>
        <strain evidence="24 25">San Diego</strain>
    </source>
</reference>
<dbReference type="Gene3D" id="1.10.510.10">
    <property type="entry name" value="Transferase(Phosphotransferase) domain 1"/>
    <property type="match status" value="1"/>
</dbReference>
<dbReference type="AlphaFoldDB" id="A0A553PSL2"/>
<keyword evidence="7" id="KW-0677">Repeat</keyword>
<evidence type="ECO:0000256" key="1">
    <source>
        <dbReference type="ARBA" id="ARBA00004479"/>
    </source>
</evidence>
<evidence type="ECO:0000256" key="2">
    <source>
        <dbReference type="ARBA" id="ARBA00011902"/>
    </source>
</evidence>
<feature type="transmembrane region" description="Helical" evidence="22">
    <location>
        <begin position="12"/>
        <end position="32"/>
    </location>
</feature>
<evidence type="ECO:0000256" key="20">
    <source>
        <dbReference type="PROSITE-ProRule" id="PRU10141"/>
    </source>
</evidence>
<dbReference type="InterPro" id="IPR020635">
    <property type="entry name" value="Tyr_kinase_cat_dom"/>
</dbReference>
<evidence type="ECO:0000256" key="22">
    <source>
        <dbReference type="SAM" id="Phobius"/>
    </source>
</evidence>
<dbReference type="GO" id="GO:1902533">
    <property type="term" value="P:positive regulation of intracellular signal transduction"/>
    <property type="evidence" value="ECO:0007669"/>
    <property type="project" value="UniProtKB-ARBA"/>
</dbReference>
<dbReference type="Pfam" id="PF07714">
    <property type="entry name" value="PK_Tyr_Ser-Thr"/>
    <property type="match status" value="1"/>
</dbReference>
<dbReference type="CDD" id="cd00192">
    <property type="entry name" value="PTKc"/>
    <property type="match status" value="1"/>
</dbReference>
<evidence type="ECO:0000256" key="15">
    <source>
        <dbReference type="ARBA" id="ARBA00023170"/>
    </source>
</evidence>
<keyword evidence="8 20" id="KW-0547">Nucleotide-binding</keyword>
<dbReference type="GO" id="GO:0007169">
    <property type="term" value="P:cell surface receptor protein tyrosine kinase signaling pathway"/>
    <property type="evidence" value="ECO:0007669"/>
    <property type="project" value="TreeGrafter"/>
</dbReference>
<dbReference type="InterPro" id="IPR011009">
    <property type="entry name" value="Kinase-like_dom_sf"/>
</dbReference>
<name>A0A553PSL2_TIGCA</name>
<dbReference type="GO" id="GO:0005886">
    <property type="term" value="C:plasma membrane"/>
    <property type="evidence" value="ECO:0007669"/>
    <property type="project" value="TreeGrafter"/>
</dbReference>
<keyword evidence="25" id="KW-1185">Reference proteome</keyword>
<dbReference type="GO" id="GO:0005524">
    <property type="term" value="F:ATP binding"/>
    <property type="evidence" value="ECO:0007669"/>
    <property type="project" value="UniProtKB-UniRule"/>
</dbReference>
<dbReference type="InterPro" id="IPR001245">
    <property type="entry name" value="Ser-Thr/Tyr_kinase_cat_dom"/>
</dbReference>
<keyword evidence="13" id="KW-0829">Tyrosine-protein kinase</keyword>
<keyword evidence="9" id="KW-0418">Kinase</keyword>
<dbReference type="InterPro" id="IPR050122">
    <property type="entry name" value="RTK"/>
</dbReference>
<feature type="compositionally biased region" description="Polar residues" evidence="21">
    <location>
        <begin position="160"/>
        <end position="179"/>
    </location>
</feature>
<dbReference type="PROSITE" id="PS00107">
    <property type="entry name" value="PROTEIN_KINASE_ATP"/>
    <property type="match status" value="1"/>
</dbReference>
<dbReference type="EMBL" id="VCGU01000001">
    <property type="protein sequence ID" value="TRY80656.1"/>
    <property type="molecule type" value="Genomic_DNA"/>
</dbReference>
<keyword evidence="12 22" id="KW-0472">Membrane</keyword>
<evidence type="ECO:0000259" key="23">
    <source>
        <dbReference type="PROSITE" id="PS50011"/>
    </source>
</evidence>
<dbReference type="InterPro" id="IPR008266">
    <property type="entry name" value="Tyr_kinase_AS"/>
</dbReference>
<evidence type="ECO:0000256" key="3">
    <source>
        <dbReference type="ARBA" id="ARBA00022553"/>
    </source>
</evidence>
<keyword evidence="6" id="KW-0732">Signal</keyword>
<evidence type="ECO:0000256" key="17">
    <source>
        <dbReference type="ARBA" id="ARBA00023319"/>
    </source>
</evidence>
<evidence type="ECO:0000256" key="18">
    <source>
        <dbReference type="ARBA" id="ARBA00051243"/>
    </source>
</evidence>
<keyword evidence="3" id="KW-0597">Phosphoprotein</keyword>
<dbReference type="InterPro" id="IPR000719">
    <property type="entry name" value="Prot_kinase_dom"/>
</dbReference>
<dbReference type="FunFam" id="1.10.510.10:FF:000190">
    <property type="entry name" value="Proto-oncogene tyrosine-protein kinase receptor Ret"/>
    <property type="match status" value="1"/>
</dbReference>
<keyword evidence="17" id="KW-0393">Immunoglobulin domain</keyword>
<keyword evidence="11 22" id="KW-1133">Transmembrane helix</keyword>
<evidence type="ECO:0000256" key="9">
    <source>
        <dbReference type="ARBA" id="ARBA00022777"/>
    </source>
</evidence>
<evidence type="ECO:0000256" key="14">
    <source>
        <dbReference type="ARBA" id="ARBA00023157"/>
    </source>
</evidence>
<evidence type="ECO:0000256" key="21">
    <source>
        <dbReference type="SAM" id="MobiDB-lite"/>
    </source>
</evidence>
<dbReference type="STRING" id="6832.A0A553PSL2"/>
<feature type="domain" description="Protein kinase" evidence="23">
    <location>
        <begin position="305"/>
        <end position="581"/>
    </location>
</feature>
<dbReference type="SUPFAM" id="SSF56112">
    <property type="entry name" value="Protein kinase-like (PK-like)"/>
    <property type="match status" value="1"/>
</dbReference>
<keyword evidence="15" id="KW-0675">Receptor</keyword>
<evidence type="ECO:0000313" key="24">
    <source>
        <dbReference type="EMBL" id="TRY80656.1"/>
    </source>
</evidence>
<dbReference type="PROSITE" id="PS50011">
    <property type="entry name" value="PROTEIN_KINASE_DOM"/>
    <property type="match status" value="1"/>
</dbReference>
<keyword evidence="14" id="KW-1015">Disulfide bond</keyword>
<dbReference type="PROSITE" id="PS00109">
    <property type="entry name" value="PROTEIN_KINASE_TYR"/>
    <property type="match status" value="1"/>
</dbReference>
<comment type="function">
    <text evidence="19">Receptor for basic fibroblast growth factor.</text>
</comment>
<dbReference type="EC" id="2.7.10.1" evidence="2"/>
<gene>
    <name evidence="24" type="ORF">TCAL_13225</name>
</gene>
<proteinExistence type="predicted"/>
<dbReference type="GO" id="GO:0043235">
    <property type="term" value="C:receptor complex"/>
    <property type="evidence" value="ECO:0007669"/>
    <property type="project" value="TreeGrafter"/>
</dbReference>
<protein>
    <recommendedName>
        <fullName evidence="2">receptor protein-tyrosine kinase</fullName>
        <ecNumber evidence="2">2.7.10.1</ecNumber>
    </recommendedName>
</protein>
<comment type="subcellular location">
    <subcellularLocation>
        <location evidence="1">Membrane</location>
        <topology evidence="1">Single-pass type I membrane protein</topology>
    </subcellularLocation>
</comment>
<evidence type="ECO:0000256" key="13">
    <source>
        <dbReference type="ARBA" id="ARBA00023137"/>
    </source>
</evidence>
<sequence length="609" mass="68159">MTTIRHRTPGSYVHFQWGTVFLILLSAHHLGLAQNFNSPPLLIPEPRTWNIHIDEPPGRPIPGLGQKDGSQYFVLVKYGGVGIVKLNKSLSDLKVGDTLSVSVVGNDGSITSRIDIHVSIKGPIHGGEPPIIPSSTSTKAPPTSETVTVETTMTTTNPTKAPSNAPSKSYENIQDTTHSNSDEGEEHGYHMYVITLVPVFIIGPALAVGIFLMRHKIKQYRSYLCCGTSKSMDKDDMRIEEANGEFSHEMHFNLESDNPRSRKISMNSSHVYSSDPTAPPSGINGVDPNDPILEDLKWEFPRHQLKIVSMLGEGCFGQVWKYDAEDIANVTGTTTVAVKTLRSSATEKEKRDLLHELAMMKMLDPHPNVVSLLGCCTEKDPIFIIIEYVNGGTLQEYLRKSRSEHNYRNLHGESQSLTARDLTSFAFQIAKGMAYLSSKKIIHRDLAARNILFSYDDQVCKIADFGFARDIMGNNVYERKSEGRLPIRWMAPESLYDNCYTTKSDVWSFGVLMWEIVALGATPYPGKSASEVMKFVREGGRLEKPPHCDRQLFNVVKNCWGAEADDRPSFEDLVEDFENLLVTDTDYIDLNMFPEHAYYNEISLSDEKV</sequence>
<dbReference type="PANTHER" id="PTHR24416">
    <property type="entry name" value="TYROSINE-PROTEIN KINASE RECEPTOR"/>
    <property type="match status" value="1"/>
</dbReference>
<feature type="transmembrane region" description="Helical" evidence="22">
    <location>
        <begin position="189"/>
        <end position="212"/>
    </location>
</feature>
<evidence type="ECO:0000256" key="5">
    <source>
        <dbReference type="ARBA" id="ARBA00022692"/>
    </source>
</evidence>
<evidence type="ECO:0000313" key="25">
    <source>
        <dbReference type="Proteomes" id="UP000318571"/>
    </source>
</evidence>